<sequence length="255" mass="27346">MATIVIVEDDELVQEIVARALESAAHTVIPVADGLDAIDCLWESDPDLIILDCALPGKGGLPILQELRASPRFQAIPVLMLTARRSDWHARLAMDAGASAYLRKPFKVEDLLRIVGELLQKADAVQPIVDRSGAEAEPLIDIDYLSMLRSSLGLHDTHVLLGMMADTLDQSIQTLVQALEAGDRARVAQEAHALAGAATTVGAARLAEMCRTIERAPDDRSDRSNQLAATGRATREAIESVLSEDAAVSLSDPLS</sequence>
<accession>A0ABQ3LI07</accession>
<evidence type="ECO:0000256" key="4">
    <source>
        <dbReference type="PROSITE-ProRule" id="PRU00169"/>
    </source>
</evidence>
<dbReference type="RefSeq" id="WP_189675903.1">
    <property type="nucleotide sequence ID" value="NZ_BNAQ01000002.1"/>
</dbReference>
<comment type="caution">
    <text evidence="7">The sequence shown here is derived from an EMBL/GenBank/DDBJ whole genome shotgun (WGS) entry which is preliminary data.</text>
</comment>
<keyword evidence="2" id="KW-0902">Two-component regulatory system</keyword>
<evidence type="ECO:0000259" key="5">
    <source>
        <dbReference type="PROSITE" id="PS50110"/>
    </source>
</evidence>
<evidence type="ECO:0000259" key="6">
    <source>
        <dbReference type="PROSITE" id="PS50894"/>
    </source>
</evidence>
<evidence type="ECO:0000313" key="8">
    <source>
        <dbReference type="Proteomes" id="UP000652430"/>
    </source>
</evidence>
<dbReference type="InterPro" id="IPR001789">
    <property type="entry name" value="Sig_transdc_resp-reg_receiver"/>
</dbReference>
<evidence type="ECO:0000256" key="1">
    <source>
        <dbReference type="ARBA" id="ARBA00022553"/>
    </source>
</evidence>
<proteinExistence type="predicted"/>
<dbReference type="SMART" id="SM00448">
    <property type="entry name" value="REC"/>
    <property type="match status" value="1"/>
</dbReference>
<protein>
    <recommendedName>
        <fullName evidence="9">Response regulator</fullName>
    </recommendedName>
</protein>
<gene>
    <name evidence="7" type="ORF">GCM10008023_17310</name>
</gene>
<dbReference type="SUPFAM" id="SSF52172">
    <property type="entry name" value="CheY-like"/>
    <property type="match status" value="1"/>
</dbReference>
<keyword evidence="8" id="KW-1185">Reference proteome</keyword>
<dbReference type="InterPro" id="IPR011006">
    <property type="entry name" value="CheY-like_superfamily"/>
</dbReference>
<dbReference type="PANTHER" id="PTHR44591:SF3">
    <property type="entry name" value="RESPONSE REGULATORY DOMAIN-CONTAINING PROTEIN"/>
    <property type="match status" value="1"/>
</dbReference>
<keyword evidence="1 4" id="KW-0597">Phosphoprotein</keyword>
<dbReference type="EMBL" id="BNAQ01000002">
    <property type="protein sequence ID" value="GHH15001.1"/>
    <property type="molecule type" value="Genomic_DNA"/>
</dbReference>
<dbReference type="InterPro" id="IPR036641">
    <property type="entry name" value="HPT_dom_sf"/>
</dbReference>
<dbReference type="Proteomes" id="UP000652430">
    <property type="component" value="Unassembled WGS sequence"/>
</dbReference>
<dbReference type="Gene3D" id="3.40.50.2300">
    <property type="match status" value="1"/>
</dbReference>
<dbReference type="PROSITE" id="PS50894">
    <property type="entry name" value="HPT"/>
    <property type="match status" value="1"/>
</dbReference>
<dbReference type="Pfam" id="PF01627">
    <property type="entry name" value="Hpt"/>
    <property type="match status" value="1"/>
</dbReference>
<feature type="modified residue" description="4-aspartylphosphate" evidence="4">
    <location>
        <position position="52"/>
    </location>
</feature>
<feature type="domain" description="HPt" evidence="6">
    <location>
        <begin position="153"/>
        <end position="255"/>
    </location>
</feature>
<dbReference type="InterPro" id="IPR050595">
    <property type="entry name" value="Bact_response_regulator"/>
</dbReference>
<name>A0ABQ3LI07_9SPHN</name>
<reference evidence="8" key="1">
    <citation type="journal article" date="2019" name="Int. J. Syst. Evol. Microbiol.">
        <title>The Global Catalogue of Microorganisms (GCM) 10K type strain sequencing project: providing services to taxonomists for standard genome sequencing and annotation.</title>
        <authorList>
            <consortium name="The Broad Institute Genomics Platform"/>
            <consortium name="The Broad Institute Genome Sequencing Center for Infectious Disease"/>
            <person name="Wu L."/>
            <person name="Ma J."/>
        </authorList>
    </citation>
    <scope>NUCLEOTIDE SEQUENCE [LARGE SCALE GENOMIC DNA]</scope>
    <source>
        <strain evidence="8">CGMCC 1.8957</strain>
    </source>
</reference>
<organism evidence="7 8">
    <name type="scientific">Sphingomonas glacialis</name>
    <dbReference type="NCBI Taxonomy" id="658225"/>
    <lineage>
        <taxon>Bacteria</taxon>
        <taxon>Pseudomonadati</taxon>
        <taxon>Pseudomonadota</taxon>
        <taxon>Alphaproteobacteria</taxon>
        <taxon>Sphingomonadales</taxon>
        <taxon>Sphingomonadaceae</taxon>
        <taxon>Sphingomonas</taxon>
    </lineage>
</organism>
<evidence type="ECO:0000313" key="7">
    <source>
        <dbReference type="EMBL" id="GHH15001.1"/>
    </source>
</evidence>
<feature type="domain" description="Response regulatory" evidence="5">
    <location>
        <begin position="3"/>
        <end position="119"/>
    </location>
</feature>
<dbReference type="PROSITE" id="PS50110">
    <property type="entry name" value="RESPONSE_REGULATORY"/>
    <property type="match status" value="1"/>
</dbReference>
<evidence type="ECO:0008006" key="9">
    <source>
        <dbReference type="Google" id="ProtNLM"/>
    </source>
</evidence>
<dbReference type="PANTHER" id="PTHR44591">
    <property type="entry name" value="STRESS RESPONSE REGULATOR PROTEIN 1"/>
    <property type="match status" value="1"/>
</dbReference>
<feature type="modified residue" description="Phosphohistidine" evidence="3">
    <location>
        <position position="192"/>
    </location>
</feature>
<dbReference type="SUPFAM" id="SSF47226">
    <property type="entry name" value="Histidine-containing phosphotransfer domain, HPT domain"/>
    <property type="match status" value="1"/>
</dbReference>
<evidence type="ECO:0000256" key="3">
    <source>
        <dbReference type="PROSITE-ProRule" id="PRU00110"/>
    </source>
</evidence>
<dbReference type="Pfam" id="PF00072">
    <property type="entry name" value="Response_reg"/>
    <property type="match status" value="1"/>
</dbReference>
<evidence type="ECO:0000256" key="2">
    <source>
        <dbReference type="ARBA" id="ARBA00023012"/>
    </source>
</evidence>
<dbReference type="Gene3D" id="1.20.120.160">
    <property type="entry name" value="HPT domain"/>
    <property type="match status" value="1"/>
</dbReference>
<dbReference type="InterPro" id="IPR008207">
    <property type="entry name" value="Sig_transdc_His_kin_Hpt_dom"/>
</dbReference>